<comment type="similarity">
    <text evidence="1">Belongs to the cysteine dioxygenase family.</text>
</comment>
<dbReference type="AlphaFoldDB" id="A0A0T6LRH6"/>
<dbReference type="InterPro" id="IPR011051">
    <property type="entry name" value="RmlC_Cupin_sf"/>
</dbReference>
<dbReference type="STRING" id="76728.AQ490_22890"/>
<feature type="compositionally biased region" description="Basic and acidic residues" evidence="7">
    <location>
        <begin position="168"/>
        <end position="184"/>
    </location>
</feature>
<gene>
    <name evidence="8" type="ORF">AQ490_22890</name>
</gene>
<dbReference type="RefSeq" id="WP_018386374.1">
    <property type="nucleotide sequence ID" value="NZ_LLZU01000018.1"/>
</dbReference>
<dbReference type="EMBL" id="LLZU01000018">
    <property type="protein sequence ID" value="KRV48727.1"/>
    <property type="molecule type" value="Genomic_DNA"/>
</dbReference>
<evidence type="ECO:0000313" key="8">
    <source>
        <dbReference type="EMBL" id="KRV48727.1"/>
    </source>
</evidence>
<reference evidence="8 9" key="1">
    <citation type="submission" date="2015-10" db="EMBL/GenBank/DDBJ databases">
        <title>Draft genome sequence of pyrrolomycin-producing Streptomyces vitaminophilus.</title>
        <authorList>
            <person name="Graham D.E."/>
            <person name="Mahan K.M."/>
            <person name="Klingeman D.M."/>
            <person name="Hettich R.L."/>
            <person name="Parry R.J."/>
        </authorList>
    </citation>
    <scope>NUCLEOTIDE SEQUENCE [LARGE SCALE GENOMIC DNA]</scope>
    <source>
        <strain evidence="8 9">ATCC 31673</strain>
    </source>
</reference>
<keyword evidence="3 8" id="KW-0223">Dioxygenase</keyword>
<dbReference type="Pfam" id="PF05995">
    <property type="entry name" value="CDO_I"/>
    <property type="match status" value="1"/>
</dbReference>
<evidence type="ECO:0000256" key="6">
    <source>
        <dbReference type="PIRSR" id="PIRSR610300-51"/>
    </source>
</evidence>
<keyword evidence="5 6" id="KW-0408">Iron</keyword>
<feature type="binding site" evidence="6">
    <location>
        <position position="96"/>
    </location>
    <ligand>
        <name>Fe cation</name>
        <dbReference type="ChEBI" id="CHEBI:24875"/>
        <note>catalytic</note>
    </ligand>
</feature>
<dbReference type="GO" id="GO:0008198">
    <property type="term" value="F:ferrous iron binding"/>
    <property type="evidence" value="ECO:0007669"/>
    <property type="project" value="TreeGrafter"/>
</dbReference>
<evidence type="ECO:0000256" key="5">
    <source>
        <dbReference type="ARBA" id="ARBA00023004"/>
    </source>
</evidence>
<sequence>MHRSTAPRPTRAEQLSDVSVAGDPLALPHLAPRPGTRPETVAHFSGLALALAADRDRWAPLVRYDPVSRWYHRLDSGPGHEVWLLSWLPGQGTGRHDHGRSCGLLTVLTGTLTELVEGRDGGTVRHHLRPGSQRVFGPGHVHETGNDTLEPVVSLHVYFPGLTEMNERTRPGVGRRERRAERVAKAPLPDRGAETVS</sequence>
<organism evidence="8 9">
    <name type="scientific">Wenjunlia vitaminophila</name>
    <name type="common">Streptomyces vitaminophilus</name>
    <dbReference type="NCBI Taxonomy" id="76728"/>
    <lineage>
        <taxon>Bacteria</taxon>
        <taxon>Bacillati</taxon>
        <taxon>Actinomycetota</taxon>
        <taxon>Actinomycetes</taxon>
        <taxon>Kitasatosporales</taxon>
        <taxon>Streptomycetaceae</taxon>
        <taxon>Wenjunlia</taxon>
    </lineage>
</organism>
<dbReference type="OrthoDB" id="4217976at2"/>
<proteinExistence type="inferred from homology"/>
<dbReference type="InterPro" id="IPR010300">
    <property type="entry name" value="CDO_1"/>
</dbReference>
<dbReference type="Gene3D" id="2.60.120.10">
    <property type="entry name" value="Jelly Rolls"/>
    <property type="match status" value="1"/>
</dbReference>
<dbReference type="eggNOG" id="COG1917">
    <property type="taxonomic scope" value="Bacteria"/>
</dbReference>
<dbReference type="Proteomes" id="UP000050867">
    <property type="component" value="Unassembled WGS sequence"/>
</dbReference>
<feature type="binding site" evidence="6">
    <location>
        <position position="142"/>
    </location>
    <ligand>
        <name>Fe cation</name>
        <dbReference type="ChEBI" id="CHEBI:24875"/>
        <note>catalytic</note>
    </ligand>
</feature>
<evidence type="ECO:0000256" key="3">
    <source>
        <dbReference type="ARBA" id="ARBA00022964"/>
    </source>
</evidence>
<comment type="caution">
    <text evidence="8">The sequence shown here is derived from an EMBL/GenBank/DDBJ whole genome shotgun (WGS) entry which is preliminary data.</text>
</comment>
<accession>A0A0T6LRH6</accession>
<keyword evidence="9" id="KW-1185">Reference proteome</keyword>
<keyword evidence="4" id="KW-0560">Oxidoreductase</keyword>
<dbReference type="PANTHER" id="PTHR12918:SF1">
    <property type="entry name" value="CYSTEINE DIOXYGENASE TYPE 1"/>
    <property type="match status" value="1"/>
</dbReference>
<name>A0A0T6LRH6_WENVI</name>
<evidence type="ECO:0000256" key="2">
    <source>
        <dbReference type="ARBA" id="ARBA00022723"/>
    </source>
</evidence>
<feature type="region of interest" description="Disordered" evidence="7">
    <location>
        <begin position="168"/>
        <end position="197"/>
    </location>
</feature>
<evidence type="ECO:0000256" key="7">
    <source>
        <dbReference type="SAM" id="MobiDB-lite"/>
    </source>
</evidence>
<protein>
    <submittedName>
        <fullName evidence="8">Cysteine dioxygenase</fullName>
    </submittedName>
</protein>
<evidence type="ECO:0000256" key="4">
    <source>
        <dbReference type="ARBA" id="ARBA00023002"/>
    </source>
</evidence>
<dbReference type="GO" id="GO:0016702">
    <property type="term" value="F:oxidoreductase activity, acting on single donors with incorporation of molecular oxygen, incorporation of two atoms of oxygen"/>
    <property type="evidence" value="ECO:0007669"/>
    <property type="project" value="InterPro"/>
</dbReference>
<dbReference type="SUPFAM" id="SSF51182">
    <property type="entry name" value="RmlC-like cupins"/>
    <property type="match status" value="1"/>
</dbReference>
<evidence type="ECO:0000313" key="9">
    <source>
        <dbReference type="Proteomes" id="UP000050867"/>
    </source>
</evidence>
<evidence type="ECO:0000256" key="1">
    <source>
        <dbReference type="ARBA" id="ARBA00006622"/>
    </source>
</evidence>
<dbReference type="InterPro" id="IPR014710">
    <property type="entry name" value="RmlC-like_jellyroll"/>
</dbReference>
<feature type="binding site" evidence="6">
    <location>
        <position position="98"/>
    </location>
    <ligand>
        <name>Fe cation</name>
        <dbReference type="ChEBI" id="CHEBI:24875"/>
        <note>catalytic</note>
    </ligand>
</feature>
<keyword evidence="2 6" id="KW-0479">Metal-binding</keyword>
<dbReference type="PANTHER" id="PTHR12918">
    <property type="entry name" value="CYSTEINE DIOXYGENASE"/>
    <property type="match status" value="1"/>
</dbReference>